<reference evidence="1" key="1">
    <citation type="submission" date="2018-10" db="EMBL/GenBank/DDBJ databases">
        <title>Hidden diversity of soil giant viruses.</title>
        <authorList>
            <person name="Schulz F."/>
            <person name="Alteio L."/>
            <person name="Goudeau D."/>
            <person name="Ryan E.M."/>
            <person name="Malmstrom R.R."/>
            <person name="Blanchard J."/>
            <person name="Woyke T."/>
        </authorList>
    </citation>
    <scope>NUCLEOTIDE SEQUENCE</scope>
    <source>
        <strain evidence="1">BAV1</strain>
    </source>
</reference>
<sequence>MSFIVSNLNDAGPGSFRQAIIDSNLTSGTVIAFTIAGTIELLSDLPKIISAVTIDGTTGSNYMGSPVITLNCNGFSGLVFNGSDSQLLALSIVLAKDNGISIFTNNVLIDKCIIKRNQGNGIYVHGNNNVIGTNPLNISDYVANLISENGKNGIFIQGNNNIVVKNDIIKNHQNGLYLNVAENNLIGGTSYTNSEGITNNPTGTYNTVTPVFIIPPLGNLISGNHFNGVHLYKSNGNTFNGNFIGTTKNGDREMGNKKNGILLVKSNLNVFKGCDIGQDPFVYYNVVSGNKKNGFYILNSDGTIIQGNFAGLNAGNSYSIANERNGLLVGGTSKTTNTGGNIPLGNNFSGNNKNGIKVEDEASNFLSFNSFCGLASFGPAVPNRKNGIKITSSGLNNLLRTNVVSGNDMNGIVLSGNANQVTCDPNLCGTNSEGTEALPNKLNGLVLSGNANNNFIGSQNRSVIPTSAFSANGKAGIYITDCAHDNIIFDCAVGLNTTCTDQLKNGTYSILVDNKAKENCIVNNFLDGNALLDDCCCNNKFIINGLGTDFLGIPLPPPPDSHTEIINQSKCFNLIVDYPHYG</sequence>
<evidence type="ECO:0000313" key="1">
    <source>
        <dbReference type="EMBL" id="AYV76782.1"/>
    </source>
</evidence>
<proteinExistence type="predicted"/>
<dbReference type="InterPro" id="IPR011050">
    <property type="entry name" value="Pectin_lyase_fold/virulence"/>
</dbReference>
<dbReference type="SMART" id="SM00710">
    <property type="entry name" value="PbH1"/>
    <property type="match status" value="7"/>
</dbReference>
<dbReference type="InterPro" id="IPR006626">
    <property type="entry name" value="PbH1"/>
</dbReference>
<accession>A0A3G4ZPF5</accession>
<evidence type="ECO:0008006" key="2">
    <source>
        <dbReference type="Google" id="ProtNLM"/>
    </source>
</evidence>
<gene>
    <name evidence="1" type="ORF">Barrevirus1_4</name>
</gene>
<organism evidence="1">
    <name type="scientific">Barrevirus sp</name>
    <dbReference type="NCBI Taxonomy" id="2487763"/>
    <lineage>
        <taxon>Viruses</taxon>
        <taxon>Varidnaviria</taxon>
        <taxon>Bamfordvirae</taxon>
        <taxon>Nucleocytoviricota</taxon>
        <taxon>Megaviricetes</taxon>
        <taxon>Imitervirales</taxon>
        <taxon>Mimiviridae</taxon>
        <taxon>Klosneuvirinae</taxon>
    </lineage>
</organism>
<name>A0A3G4ZPF5_9VIRU</name>
<dbReference type="InterPro" id="IPR012334">
    <property type="entry name" value="Pectin_lyas_fold"/>
</dbReference>
<dbReference type="EMBL" id="MK071998">
    <property type="protein sequence ID" value="AYV76782.1"/>
    <property type="molecule type" value="Genomic_DNA"/>
</dbReference>
<dbReference type="SUPFAM" id="SSF51126">
    <property type="entry name" value="Pectin lyase-like"/>
    <property type="match status" value="1"/>
</dbReference>
<protein>
    <recommendedName>
        <fullName evidence="2">Right handed beta helix domain-containing protein</fullName>
    </recommendedName>
</protein>
<dbReference type="Gene3D" id="2.160.20.10">
    <property type="entry name" value="Single-stranded right-handed beta-helix, Pectin lyase-like"/>
    <property type="match status" value="1"/>
</dbReference>